<dbReference type="AlphaFoldDB" id="I2NFY6"/>
<proteinExistence type="predicted"/>
<evidence type="ECO:0000313" key="2">
    <source>
        <dbReference type="Proteomes" id="UP000004473"/>
    </source>
</evidence>
<dbReference type="PATRIC" id="fig|1095748.3.peg.2472"/>
<name>I2NFY6_NEISI</name>
<organism evidence="1 2">
    <name type="scientific">Neisseria sicca VK64</name>
    <dbReference type="NCBI Taxonomy" id="1095748"/>
    <lineage>
        <taxon>Bacteria</taxon>
        <taxon>Pseudomonadati</taxon>
        <taxon>Pseudomonadota</taxon>
        <taxon>Betaproteobacteria</taxon>
        <taxon>Neisseriales</taxon>
        <taxon>Neisseriaceae</taxon>
        <taxon>Neisseria</taxon>
    </lineage>
</organism>
<accession>I2NFY6</accession>
<gene>
    <name evidence="1" type="ORF">HMPREF1051_1368</name>
</gene>
<sequence length="45" mass="5036">MFGNFVETLLSDDLSKVQAASGFECAKSSLHFWFTTPTPPKSHQF</sequence>
<reference evidence="1 2" key="1">
    <citation type="submission" date="2012-04" db="EMBL/GenBank/DDBJ databases">
        <authorList>
            <person name="Harkins D.M."/>
            <person name="Madupu R."/>
            <person name="Durkin A.S."/>
            <person name="Torralba M."/>
            <person name="Methe B."/>
            <person name="Sutton G.G."/>
            <person name="Nelson K.E."/>
        </authorList>
    </citation>
    <scope>NUCLEOTIDE SEQUENCE [LARGE SCALE GENOMIC DNA]</scope>
    <source>
        <strain evidence="1 2">VK64</strain>
    </source>
</reference>
<dbReference type="EMBL" id="AJMT01000191">
    <property type="protein sequence ID" value="EIG24747.1"/>
    <property type="molecule type" value="Genomic_DNA"/>
</dbReference>
<dbReference type="Proteomes" id="UP000004473">
    <property type="component" value="Unassembled WGS sequence"/>
</dbReference>
<protein>
    <submittedName>
        <fullName evidence="1">Uncharacterized protein</fullName>
    </submittedName>
</protein>
<comment type="caution">
    <text evidence="1">The sequence shown here is derived from an EMBL/GenBank/DDBJ whole genome shotgun (WGS) entry which is preliminary data.</text>
</comment>
<evidence type="ECO:0000313" key="1">
    <source>
        <dbReference type="EMBL" id="EIG24747.1"/>
    </source>
</evidence>